<name>A0A221W7L5_9PSEU</name>
<dbReference type="Pfam" id="PF07103">
    <property type="entry name" value="DUF1365"/>
    <property type="match status" value="1"/>
</dbReference>
<dbReference type="InterPro" id="IPR010775">
    <property type="entry name" value="DUF1365"/>
</dbReference>
<evidence type="ECO:0000313" key="1">
    <source>
        <dbReference type="EMBL" id="ASO21367.1"/>
    </source>
</evidence>
<accession>A0A221W7L5</accession>
<keyword evidence="2" id="KW-1185">Reference proteome</keyword>
<organism evidence="1 2">
    <name type="scientific">Actinoalloteichus hoggarensis</name>
    <dbReference type="NCBI Taxonomy" id="1470176"/>
    <lineage>
        <taxon>Bacteria</taxon>
        <taxon>Bacillati</taxon>
        <taxon>Actinomycetota</taxon>
        <taxon>Actinomycetes</taxon>
        <taxon>Pseudonocardiales</taxon>
        <taxon>Pseudonocardiaceae</taxon>
        <taxon>Actinoalloteichus</taxon>
    </lineage>
</organism>
<proteinExistence type="predicted"/>
<dbReference type="AlphaFoldDB" id="A0A221W7L5"/>
<dbReference type="KEGG" id="ahg:AHOG_18710"/>
<dbReference type="Proteomes" id="UP000204221">
    <property type="component" value="Chromosome"/>
</dbReference>
<dbReference type="EMBL" id="CP022521">
    <property type="protein sequence ID" value="ASO21367.1"/>
    <property type="molecule type" value="Genomic_DNA"/>
</dbReference>
<reference evidence="1 2" key="1">
    <citation type="submission" date="2017-07" db="EMBL/GenBank/DDBJ databases">
        <title>Complete genome sequence of Actinoalloteichus hoggarensis DSM 45943, type strain of Actinoalloteichus hoggarensis.</title>
        <authorList>
            <person name="Ruckert C."/>
            <person name="Nouioui I."/>
            <person name="Willmese J."/>
            <person name="van Wezel G."/>
            <person name="Klenk H.-P."/>
            <person name="Kalinowski J."/>
            <person name="Zotchev S.B."/>
        </authorList>
    </citation>
    <scope>NUCLEOTIDE SEQUENCE [LARGE SCALE GENOMIC DNA]</scope>
    <source>
        <strain evidence="1 2">DSM 45943</strain>
    </source>
</reference>
<sequence length="76" mass="8947">MSLTIAVRRDGRTPLLATLRVRRRPVTIGFVVRMLVTRPMVTRWVALLIRCHGVLLWLRRVPMVPRHRHLTEEGEQ</sequence>
<evidence type="ECO:0000313" key="2">
    <source>
        <dbReference type="Proteomes" id="UP000204221"/>
    </source>
</evidence>
<protein>
    <submittedName>
        <fullName evidence="1">Uncharacterized protein</fullName>
    </submittedName>
</protein>
<gene>
    <name evidence="1" type="ORF">AHOG_18710</name>
</gene>